<reference evidence="2 3" key="1">
    <citation type="journal article" date="2014" name="Genome Announc.">
        <title>Genome Sequence and Methylome of Soil Bacterium Gemmatirosa kalamazoonensis KBS708T, a Member of the Rarely Cultivated Gemmatimonadetes Phylum.</title>
        <authorList>
            <person name="Debruyn J.M."/>
            <person name="Radosevich M."/>
            <person name="Wommack K.E."/>
            <person name="Polson S.W."/>
            <person name="Hauser L.J."/>
            <person name="Fawaz M.N."/>
            <person name="Korlach J."/>
            <person name="Tsai Y.C."/>
        </authorList>
    </citation>
    <scope>NUCLEOTIDE SEQUENCE [LARGE SCALE GENOMIC DNA]</scope>
    <source>
        <strain evidence="2 3">KBS708</strain>
    </source>
</reference>
<keyword evidence="3" id="KW-1185">Reference proteome</keyword>
<gene>
    <name evidence="2" type="ORF">J421_2897</name>
</gene>
<feature type="signal peptide" evidence="1">
    <location>
        <begin position="1"/>
        <end position="20"/>
    </location>
</feature>
<organism evidence="2 3">
    <name type="scientific">Gemmatirosa kalamazoonensis</name>
    <dbReference type="NCBI Taxonomy" id="861299"/>
    <lineage>
        <taxon>Bacteria</taxon>
        <taxon>Pseudomonadati</taxon>
        <taxon>Gemmatimonadota</taxon>
        <taxon>Gemmatimonadia</taxon>
        <taxon>Gemmatimonadales</taxon>
        <taxon>Gemmatimonadaceae</taxon>
        <taxon>Gemmatirosa</taxon>
    </lineage>
</organism>
<dbReference type="HOGENOM" id="CLU_1737926_0_0_0"/>
<sequence>MRRPLRAFTLGAALLSAACAGHGISLGTSNRPTDPALLLSCARSVASERGLAEITQSPETMELQAKSVVDVSTPSQRGATPSYDVLTVKIAQAKQGLRMLVGSSSYALRQLRTGGVGTSAAKTEWVGTPPSERVGLVRDAVLTQCGTLGN</sequence>
<evidence type="ECO:0000256" key="1">
    <source>
        <dbReference type="SAM" id="SignalP"/>
    </source>
</evidence>
<evidence type="ECO:0008006" key="4">
    <source>
        <dbReference type="Google" id="ProtNLM"/>
    </source>
</evidence>
<dbReference type="AlphaFoldDB" id="W0RH37"/>
<evidence type="ECO:0000313" key="2">
    <source>
        <dbReference type="EMBL" id="AHG90434.1"/>
    </source>
</evidence>
<feature type="chain" id="PRO_5004794982" description="Lipoprotein" evidence="1">
    <location>
        <begin position="21"/>
        <end position="150"/>
    </location>
</feature>
<dbReference type="RefSeq" id="WP_025411902.1">
    <property type="nucleotide sequence ID" value="NZ_CP007128.1"/>
</dbReference>
<proteinExistence type="predicted"/>
<dbReference type="Proteomes" id="UP000019151">
    <property type="component" value="Chromosome"/>
</dbReference>
<dbReference type="InParanoid" id="W0RH37"/>
<accession>W0RH37</accession>
<evidence type="ECO:0000313" key="3">
    <source>
        <dbReference type="Proteomes" id="UP000019151"/>
    </source>
</evidence>
<name>W0RH37_9BACT</name>
<dbReference type="KEGG" id="gba:J421_2897"/>
<protein>
    <recommendedName>
        <fullName evidence="4">Lipoprotein</fullName>
    </recommendedName>
</protein>
<dbReference type="EMBL" id="CP007128">
    <property type="protein sequence ID" value="AHG90434.1"/>
    <property type="molecule type" value="Genomic_DNA"/>
</dbReference>
<dbReference type="PROSITE" id="PS51257">
    <property type="entry name" value="PROKAR_LIPOPROTEIN"/>
    <property type="match status" value="1"/>
</dbReference>
<keyword evidence="1" id="KW-0732">Signal</keyword>
<dbReference type="STRING" id="861299.J421_2897"/>